<protein>
    <submittedName>
        <fullName evidence="1">Uncharacterized protein</fullName>
    </submittedName>
</protein>
<organism evidence="1 2">
    <name type="scientific">Flavimaribacter sediminis</name>
    <dbReference type="NCBI Taxonomy" id="2865987"/>
    <lineage>
        <taxon>Bacteria</taxon>
        <taxon>Pseudomonadati</taxon>
        <taxon>Pseudomonadota</taxon>
        <taxon>Alphaproteobacteria</taxon>
        <taxon>Hyphomicrobiales</taxon>
        <taxon>Rhizobiaceae</taxon>
        <taxon>Flavimaribacter</taxon>
    </lineage>
</organism>
<evidence type="ECO:0000313" key="2">
    <source>
        <dbReference type="Proteomes" id="UP001196509"/>
    </source>
</evidence>
<dbReference type="RefSeq" id="WP_220227729.1">
    <property type="nucleotide sequence ID" value="NZ_JAICBX010000001.1"/>
</dbReference>
<evidence type="ECO:0000313" key="1">
    <source>
        <dbReference type="EMBL" id="MBW8637105.1"/>
    </source>
</evidence>
<accession>A0AAE2ZMA1</accession>
<reference evidence="1" key="1">
    <citation type="submission" date="2021-08" db="EMBL/GenBank/DDBJ databases">
        <title>Hoeflea bacterium WL0058 sp. nov., isolated from the sediment.</title>
        <authorList>
            <person name="Wang L."/>
            <person name="Zhang D."/>
        </authorList>
    </citation>
    <scope>NUCLEOTIDE SEQUENCE</scope>
    <source>
        <strain evidence="1">WL0058</strain>
    </source>
</reference>
<dbReference type="EMBL" id="JAICBX010000001">
    <property type="protein sequence ID" value="MBW8637105.1"/>
    <property type="molecule type" value="Genomic_DNA"/>
</dbReference>
<dbReference type="Proteomes" id="UP001196509">
    <property type="component" value="Unassembled WGS sequence"/>
</dbReference>
<gene>
    <name evidence="1" type="ORF">K1W69_07885</name>
</gene>
<keyword evidence="2" id="KW-1185">Reference proteome</keyword>
<sequence>MDQETLYSTALEICGLSNEEVLQLLEDERPGSHSLHSGSKDVWRILADHYLKMQIVADQISMLTHYDDKELTDIPLDAQASRFQPGSATRIHVMSILIALGMRDLDKDFSNRGAAD</sequence>
<comment type="caution">
    <text evidence="1">The sequence shown here is derived from an EMBL/GenBank/DDBJ whole genome shotgun (WGS) entry which is preliminary data.</text>
</comment>
<dbReference type="AlphaFoldDB" id="A0AAE2ZMA1"/>
<proteinExistence type="predicted"/>
<name>A0AAE2ZMA1_9HYPH</name>